<dbReference type="InterPro" id="IPR050270">
    <property type="entry name" value="DegV_domain_contain"/>
</dbReference>
<dbReference type="PANTHER" id="PTHR33434:SF2">
    <property type="entry name" value="FATTY ACID-BINDING PROTEIN TM_1468"/>
    <property type="match status" value="1"/>
</dbReference>
<protein>
    <recommendedName>
        <fullName evidence="3">DegV family protein</fullName>
    </recommendedName>
</protein>
<gene>
    <name evidence="2" type="ORF">S03H2_56637</name>
</gene>
<accession>X1K5C2</accession>
<dbReference type="Pfam" id="PF02645">
    <property type="entry name" value="DegV"/>
    <property type="match status" value="1"/>
</dbReference>
<keyword evidence="1" id="KW-0446">Lipid-binding</keyword>
<proteinExistence type="predicted"/>
<dbReference type="InterPro" id="IPR003797">
    <property type="entry name" value="DegV"/>
</dbReference>
<comment type="caution">
    <text evidence="2">The sequence shown here is derived from an EMBL/GenBank/DDBJ whole genome shotgun (WGS) entry which is preliminary data.</text>
</comment>
<dbReference type="Gene3D" id="3.30.1180.10">
    <property type="match status" value="1"/>
</dbReference>
<dbReference type="PANTHER" id="PTHR33434">
    <property type="entry name" value="DEGV DOMAIN-CONTAINING PROTEIN DR_1986-RELATED"/>
    <property type="match status" value="1"/>
</dbReference>
<dbReference type="EMBL" id="BARU01036252">
    <property type="protein sequence ID" value="GAH88840.1"/>
    <property type="molecule type" value="Genomic_DNA"/>
</dbReference>
<dbReference type="SUPFAM" id="SSF82549">
    <property type="entry name" value="DAK1/DegV-like"/>
    <property type="match status" value="1"/>
</dbReference>
<organism evidence="2">
    <name type="scientific">marine sediment metagenome</name>
    <dbReference type="NCBI Taxonomy" id="412755"/>
    <lineage>
        <taxon>unclassified sequences</taxon>
        <taxon>metagenomes</taxon>
        <taxon>ecological metagenomes</taxon>
    </lineage>
</organism>
<evidence type="ECO:0008006" key="3">
    <source>
        <dbReference type="Google" id="ProtNLM"/>
    </source>
</evidence>
<dbReference type="NCBIfam" id="TIGR00762">
    <property type="entry name" value="DegV"/>
    <property type="match status" value="1"/>
</dbReference>
<dbReference type="PROSITE" id="PS51482">
    <property type="entry name" value="DEGV"/>
    <property type="match status" value="1"/>
</dbReference>
<dbReference type="GO" id="GO:0008289">
    <property type="term" value="F:lipid binding"/>
    <property type="evidence" value="ECO:0007669"/>
    <property type="project" value="UniProtKB-KW"/>
</dbReference>
<name>X1K5C2_9ZZZZ</name>
<sequence>NNIPRVDFLAAFDTLEYLKRGGRIGKAQAFLGSILRMNPLITLRDGVVEPAGRTRSRAKAIERLYNFATSFSHIDGIAIEDAACPDDAELLVERLSPKFPKERIYRSKMTPVIGTHTGPGLILVAILGDRE</sequence>
<dbReference type="InterPro" id="IPR043168">
    <property type="entry name" value="DegV_C"/>
</dbReference>
<evidence type="ECO:0000256" key="1">
    <source>
        <dbReference type="ARBA" id="ARBA00023121"/>
    </source>
</evidence>
<reference evidence="2" key="1">
    <citation type="journal article" date="2014" name="Front. Microbiol.">
        <title>High frequency of phylogenetically diverse reductive dehalogenase-homologous genes in deep subseafloor sedimentary metagenomes.</title>
        <authorList>
            <person name="Kawai M."/>
            <person name="Futagami T."/>
            <person name="Toyoda A."/>
            <person name="Takaki Y."/>
            <person name="Nishi S."/>
            <person name="Hori S."/>
            <person name="Arai W."/>
            <person name="Tsubouchi T."/>
            <person name="Morono Y."/>
            <person name="Uchiyama I."/>
            <person name="Ito T."/>
            <person name="Fujiyama A."/>
            <person name="Inagaki F."/>
            <person name="Takami H."/>
        </authorList>
    </citation>
    <scope>NUCLEOTIDE SEQUENCE</scope>
    <source>
        <strain evidence="2">Expedition CK06-06</strain>
    </source>
</reference>
<evidence type="ECO:0000313" key="2">
    <source>
        <dbReference type="EMBL" id="GAH88840.1"/>
    </source>
</evidence>
<feature type="non-terminal residue" evidence="2">
    <location>
        <position position="1"/>
    </location>
</feature>
<dbReference type="AlphaFoldDB" id="X1K5C2"/>